<dbReference type="SUPFAM" id="SSF51161">
    <property type="entry name" value="Trimeric LpxA-like enzymes"/>
    <property type="match status" value="1"/>
</dbReference>
<evidence type="ECO:0000313" key="3">
    <source>
        <dbReference type="EMBL" id="RLL13591.1"/>
    </source>
</evidence>
<dbReference type="InterPro" id="IPR001451">
    <property type="entry name" value="Hexapep"/>
</dbReference>
<keyword evidence="4" id="KW-1185">Reference proteome</keyword>
<name>A0A498CPM9_9FIRM</name>
<dbReference type="InterPro" id="IPR011004">
    <property type="entry name" value="Trimer_LpxA-like_sf"/>
</dbReference>
<dbReference type="InterPro" id="IPR051159">
    <property type="entry name" value="Hexapeptide_acetyltransf"/>
</dbReference>
<dbReference type="Proteomes" id="UP000276301">
    <property type="component" value="Unassembled WGS sequence"/>
</dbReference>
<keyword evidence="2 3" id="KW-0808">Transferase</keyword>
<comment type="caution">
    <text evidence="3">The sequence shown here is derived from an EMBL/GenBank/DDBJ whole genome shotgun (WGS) entry which is preliminary data.</text>
</comment>
<dbReference type="PANTHER" id="PTHR23416:SF23">
    <property type="entry name" value="ACETYLTRANSFERASE C18B11.09C-RELATED"/>
    <property type="match status" value="1"/>
</dbReference>
<dbReference type="AlphaFoldDB" id="A0A498CPM9"/>
<evidence type="ECO:0000256" key="2">
    <source>
        <dbReference type="ARBA" id="ARBA00022679"/>
    </source>
</evidence>
<dbReference type="GO" id="GO:0008374">
    <property type="term" value="F:O-acyltransferase activity"/>
    <property type="evidence" value="ECO:0007669"/>
    <property type="project" value="TreeGrafter"/>
</dbReference>
<sequence>MEETDILERDRAGLPVSLDDPDYGVINEIIREADRLSAELNMGYHTPEQVRAWFARLTGTPIDETLRLFPPFYAGFGRNIRVGRRVFINAGCTFMDRGGIEIGDDAFIGPNVSLITTNHAAGPAMRRCTISRPIRLRGNVWIGAGAIVLPGVTLGENAVAGAGAVVTRDVPPNAVVGGNPARLIKFLGKAGEADR</sequence>
<reference evidence="3 4" key="1">
    <citation type="submission" date="2018-10" db="EMBL/GenBank/DDBJ databases">
        <title>Anaerotruncus faecis sp. nov., isolated from human feces.</title>
        <authorList>
            <person name="Wang Y.-J."/>
        </authorList>
    </citation>
    <scope>NUCLEOTIDE SEQUENCE [LARGE SCALE GENOMIC DNA]</scope>
    <source>
        <strain evidence="3 4">22A2-44</strain>
    </source>
</reference>
<evidence type="ECO:0000256" key="1">
    <source>
        <dbReference type="ARBA" id="ARBA00007274"/>
    </source>
</evidence>
<dbReference type="Pfam" id="PF00132">
    <property type="entry name" value="Hexapep"/>
    <property type="match status" value="1"/>
</dbReference>
<organism evidence="3 4">
    <name type="scientific">Anaerotruncus massiliensis</name>
    <name type="common">ex Liu et al. 2021</name>
    <dbReference type="NCBI Taxonomy" id="2321404"/>
    <lineage>
        <taxon>Bacteria</taxon>
        <taxon>Bacillati</taxon>
        <taxon>Bacillota</taxon>
        <taxon>Clostridia</taxon>
        <taxon>Eubacteriales</taxon>
        <taxon>Oscillospiraceae</taxon>
        <taxon>Anaerotruncus</taxon>
    </lineage>
</organism>
<protein>
    <submittedName>
        <fullName evidence="3">Sugar O-acetyltransferase</fullName>
    </submittedName>
</protein>
<comment type="similarity">
    <text evidence="1">Belongs to the transferase hexapeptide repeat family.</text>
</comment>
<dbReference type="Pfam" id="PF14602">
    <property type="entry name" value="Hexapep_2"/>
    <property type="match status" value="1"/>
</dbReference>
<dbReference type="PANTHER" id="PTHR23416">
    <property type="entry name" value="SIALIC ACID SYNTHASE-RELATED"/>
    <property type="match status" value="1"/>
</dbReference>
<accession>A0A498CPM9</accession>
<dbReference type="Gene3D" id="2.160.10.10">
    <property type="entry name" value="Hexapeptide repeat proteins"/>
    <property type="match status" value="1"/>
</dbReference>
<gene>
    <name evidence="3" type="ORF">D4A47_03755</name>
</gene>
<dbReference type="EMBL" id="RCHT01000003">
    <property type="protein sequence ID" value="RLL13591.1"/>
    <property type="molecule type" value="Genomic_DNA"/>
</dbReference>
<proteinExistence type="inferred from homology"/>
<evidence type="ECO:0000313" key="4">
    <source>
        <dbReference type="Proteomes" id="UP000276301"/>
    </source>
</evidence>
<dbReference type="RefSeq" id="WP_121586212.1">
    <property type="nucleotide sequence ID" value="NZ_RCHT01000003.1"/>
</dbReference>